<feature type="transmembrane region" description="Helical" evidence="7">
    <location>
        <begin position="495"/>
        <end position="512"/>
    </location>
</feature>
<dbReference type="EMBL" id="ML220112">
    <property type="protein sequence ID" value="TGZ84739.1"/>
    <property type="molecule type" value="Genomic_DNA"/>
</dbReference>
<feature type="compositionally biased region" description="Low complexity" evidence="6">
    <location>
        <begin position="552"/>
        <end position="570"/>
    </location>
</feature>
<evidence type="ECO:0000256" key="4">
    <source>
        <dbReference type="ARBA" id="ARBA00022989"/>
    </source>
</evidence>
<evidence type="ECO:0000313" key="8">
    <source>
        <dbReference type="EMBL" id="TGZ84739.1"/>
    </source>
</evidence>
<comment type="similarity">
    <text evidence="2">Belongs to the LIMR family.</text>
</comment>
<feature type="transmembrane region" description="Helical" evidence="7">
    <location>
        <begin position="126"/>
        <end position="149"/>
    </location>
</feature>
<evidence type="ECO:0000313" key="9">
    <source>
        <dbReference type="Proteomes" id="UP000298138"/>
    </source>
</evidence>
<evidence type="ECO:0000256" key="7">
    <source>
        <dbReference type="SAM" id="Phobius"/>
    </source>
</evidence>
<feature type="transmembrane region" description="Helical" evidence="7">
    <location>
        <begin position="441"/>
        <end position="463"/>
    </location>
</feature>
<dbReference type="InterPro" id="IPR006876">
    <property type="entry name" value="LMBR1-like_membr_prot"/>
</dbReference>
<feature type="transmembrane region" description="Helical" evidence="7">
    <location>
        <begin position="6"/>
        <end position="24"/>
    </location>
</feature>
<sequence>MAIPETVFFALCLVGLAVVVVLIQRRYLPLRKTPEYLLVSTFLPLFISCSIVVLVPIDLSSNSSTQDGSRGIVLPSRLLLVAWRISYWLCFVLTWAILPLLISYSDSGHRSPQKRFLQALRENARYHLIILSLGSIGLVYFLFAVGLNFTALKGLVIALSHSYALSLAIFLMGHGLVAVPRELFYSSSISGNLRRLQIRAPPTYDKLLDATHTVEELEAEVSVLRHRKTGSAREFQDWIEELCELLSLPENALPGVQRSSRVPQVITEEYLASLTARLKAALHRRARFQREWETLVQSAADAQSILDSSSSRRLNFTPHFTSTSPSTPISRITILSPYLRHILHLHILPYLRLLGSILLSLASTAIIWTEIIHAFFPRLSLLPYTFIHHPSSSHGAIGLAGQAIAAVWLLYMILAAYHSLSIVKVWGTYCLVPRMTSGSSAAFYSSYAARLTVPLAFNFISMIPKSLTNHEDTVFYKFLGHLVNLTAISEGWNDYFPVVILVPVLAALGNWYRKIGELVGFGDVLQDDEDEGGTAGAWIEGRSLIERELHGAGRSRTSTRATGTGSAGRRVLSPIAGGLRSPRGGRYRDDPNNGGEEEAEESGWGAWMHRVRNTLETVEAPRWLQQQQRRQQPRRPADRRAGRGTSGVRS</sequence>
<keyword evidence="3 7" id="KW-0812">Transmembrane</keyword>
<dbReference type="OrthoDB" id="203099at2759"/>
<feature type="transmembrane region" description="Helical" evidence="7">
    <location>
        <begin position="396"/>
        <end position="420"/>
    </location>
</feature>
<evidence type="ECO:0000256" key="1">
    <source>
        <dbReference type="ARBA" id="ARBA00004141"/>
    </source>
</evidence>
<gene>
    <name evidence="8" type="ORF">EX30DRAFT_313467</name>
</gene>
<feature type="transmembrane region" description="Helical" evidence="7">
    <location>
        <begin position="155"/>
        <end position="179"/>
    </location>
</feature>
<proteinExistence type="inferred from homology"/>
<feature type="region of interest" description="Disordered" evidence="6">
    <location>
        <begin position="549"/>
        <end position="605"/>
    </location>
</feature>
<dbReference type="InterPro" id="IPR051584">
    <property type="entry name" value="GPCR-associated_LMBR1"/>
</dbReference>
<evidence type="ECO:0000256" key="2">
    <source>
        <dbReference type="ARBA" id="ARBA00010487"/>
    </source>
</evidence>
<reference evidence="8 9" key="1">
    <citation type="submission" date="2019-04" db="EMBL/GenBank/DDBJ databases">
        <title>Comparative genomics and transcriptomics to analyze fruiting body development in filamentous ascomycetes.</title>
        <authorList>
            <consortium name="DOE Joint Genome Institute"/>
            <person name="Lutkenhaus R."/>
            <person name="Traeger S."/>
            <person name="Breuer J."/>
            <person name="Kuo A."/>
            <person name="Lipzen A."/>
            <person name="Pangilinan J."/>
            <person name="Dilworth D."/>
            <person name="Sandor L."/>
            <person name="Poggeler S."/>
            <person name="Barry K."/>
            <person name="Grigoriev I.V."/>
            <person name="Nowrousian M."/>
        </authorList>
    </citation>
    <scope>NUCLEOTIDE SEQUENCE [LARGE SCALE GENOMIC DNA]</scope>
    <source>
        <strain evidence="8 9">CBS 389.68</strain>
    </source>
</reference>
<accession>A0A4S2N602</accession>
<evidence type="ECO:0000256" key="3">
    <source>
        <dbReference type="ARBA" id="ARBA00022692"/>
    </source>
</evidence>
<protein>
    <submittedName>
        <fullName evidence="8">Uncharacterized protein</fullName>
    </submittedName>
</protein>
<dbReference type="InParanoid" id="A0A4S2N602"/>
<organism evidence="8 9">
    <name type="scientific">Ascodesmis nigricans</name>
    <dbReference type="NCBI Taxonomy" id="341454"/>
    <lineage>
        <taxon>Eukaryota</taxon>
        <taxon>Fungi</taxon>
        <taxon>Dikarya</taxon>
        <taxon>Ascomycota</taxon>
        <taxon>Pezizomycotina</taxon>
        <taxon>Pezizomycetes</taxon>
        <taxon>Pezizales</taxon>
        <taxon>Ascodesmidaceae</taxon>
        <taxon>Ascodesmis</taxon>
    </lineage>
</organism>
<dbReference type="STRING" id="341454.A0A4S2N602"/>
<keyword evidence="9" id="KW-1185">Reference proteome</keyword>
<dbReference type="AlphaFoldDB" id="A0A4S2N602"/>
<feature type="region of interest" description="Disordered" evidence="6">
    <location>
        <begin position="618"/>
        <end position="650"/>
    </location>
</feature>
<dbReference type="PANTHER" id="PTHR21355:SF0">
    <property type="entry name" value="G-PROTEIN COUPLED RECEPTOR-ASSOCIATED PROTEIN LMBRD2"/>
    <property type="match status" value="1"/>
</dbReference>
<dbReference type="Proteomes" id="UP000298138">
    <property type="component" value="Unassembled WGS sequence"/>
</dbReference>
<dbReference type="PANTHER" id="PTHR21355">
    <property type="entry name" value="G-PROTEIN COUPLED RECEPTOR-ASSOCIATED PROTEIN LMBRD2"/>
    <property type="match status" value="1"/>
</dbReference>
<feature type="transmembrane region" description="Helical" evidence="7">
    <location>
        <begin position="350"/>
        <end position="376"/>
    </location>
</feature>
<evidence type="ECO:0000256" key="5">
    <source>
        <dbReference type="ARBA" id="ARBA00023136"/>
    </source>
</evidence>
<comment type="subcellular location">
    <subcellularLocation>
        <location evidence="1">Membrane</location>
        <topology evidence="1">Multi-pass membrane protein</topology>
    </subcellularLocation>
</comment>
<feature type="transmembrane region" description="Helical" evidence="7">
    <location>
        <begin position="85"/>
        <end position="105"/>
    </location>
</feature>
<dbReference type="Pfam" id="PF04791">
    <property type="entry name" value="LMBR1"/>
    <property type="match status" value="1"/>
</dbReference>
<keyword evidence="5 7" id="KW-0472">Membrane</keyword>
<evidence type="ECO:0000256" key="6">
    <source>
        <dbReference type="SAM" id="MobiDB-lite"/>
    </source>
</evidence>
<feature type="transmembrane region" description="Helical" evidence="7">
    <location>
        <begin position="36"/>
        <end position="57"/>
    </location>
</feature>
<dbReference type="GO" id="GO:0016020">
    <property type="term" value="C:membrane"/>
    <property type="evidence" value="ECO:0007669"/>
    <property type="project" value="UniProtKB-SubCell"/>
</dbReference>
<name>A0A4S2N602_9PEZI</name>
<keyword evidence="4 7" id="KW-1133">Transmembrane helix</keyword>